<dbReference type="SUPFAM" id="SSF56349">
    <property type="entry name" value="DNA breaking-rejoining enzymes"/>
    <property type="match status" value="1"/>
</dbReference>
<dbReference type="PANTHER" id="PTHR30349">
    <property type="entry name" value="PHAGE INTEGRASE-RELATED"/>
    <property type="match status" value="1"/>
</dbReference>
<dbReference type="InterPro" id="IPR010998">
    <property type="entry name" value="Integrase_recombinase_N"/>
</dbReference>
<accession>A0AA41U0P3</accession>
<keyword evidence="2" id="KW-0233">DNA recombination</keyword>
<evidence type="ECO:0000259" key="3">
    <source>
        <dbReference type="PROSITE" id="PS51898"/>
    </source>
</evidence>
<dbReference type="GO" id="GO:0006310">
    <property type="term" value="P:DNA recombination"/>
    <property type="evidence" value="ECO:0007669"/>
    <property type="project" value="UniProtKB-KW"/>
</dbReference>
<dbReference type="AlphaFoldDB" id="A0AA41U0P3"/>
<keyword evidence="1" id="KW-0238">DNA-binding</keyword>
<name>A0AA41U0P3_9ACTN</name>
<keyword evidence="5" id="KW-1185">Reference proteome</keyword>
<sequence>MELRQRLLEGQGAVPRVGAVLETGGQHPPYMVLDRFGDEVEAVTQFLRELAVGDASPLTCRSYAYGLLRWFRLLWVLGVWWECATEAEVAVLVGWLRSAANPQRRRSVGTPEPGAVNLRTGKASLRAGYAPRTINHALSVVSGFYAHHAHYGRGPVVNPVPVSPQRRRALAHRSPLEPRPVFGRARLRQKVADRPPRSIPDALWDELFDAMGCERDRALLDFFVSSGARASELLGVGLEDVDWAGRRIYVVSKGTRLREAVPASPQAFLRLAAYLDEAGLPEPGQPLWRTRRGPARPLSYAALRRVVQRANDRLGTNWTIHDARHTAAARMANGGQLTLAEVQAILRHSDIQTTGRYLTARIEELFDKLAEHYARPRPAAHYPVGYDQADVEAVFGV</sequence>
<dbReference type="EMBL" id="JAKFHA010000002">
    <property type="protein sequence ID" value="MCF2526622.1"/>
    <property type="molecule type" value="Genomic_DNA"/>
</dbReference>
<dbReference type="InterPro" id="IPR011010">
    <property type="entry name" value="DNA_brk_join_enz"/>
</dbReference>
<dbReference type="Gene3D" id="1.10.443.10">
    <property type="entry name" value="Intergrase catalytic core"/>
    <property type="match status" value="1"/>
</dbReference>
<dbReference type="GO" id="GO:0003677">
    <property type="term" value="F:DNA binding"/>
    <property type="evidence" value="ECO:0007669"/>
    <property type="project" value="UniProtKB-KW"/>
</dbReference>
<dbReference type="PROSITE" id="PS51898">
    <property type="entry name" value="TYR_RECOMBINASE"/>
    <property type="match status" value="1"/>
</dbReference>
<dbReference type="InterPro" id="IPR013762">
    <property type="entry name" value="Integrase-like_cat_sf"/>
</dbReference>
<dbReference type="Pfam" id="PF00589">
    <property type="entry name" value="Phage_integrase"/>
    <property type="match status" value="1"/>
</dbReference>
<evidence type="ECO:0000313" key="4">
    <source>
        <dbReference type="EMBL" id="MCF2526622.1"/>
    </source>
</evidence>
<comment type="caution">
    <text evidence="4">The sequence shown here is derived from an EMBL/GenBank/DDBJ whole genome shotgun (WGS) entry which is preliminary data.</text>
</comment>
<dbReference type="InterPro" id="IPR050090">
    <property type="entry name" value="Tyrosine_recombinase_XerCD"/>
</dbReference>
<gene>
    <name evidence="4" type="ORF">LZ495_05215</name>
</gene>
<proteinExistence type="predicted"/>
<dbReference type="CDD" id="cd00397">
    <property type="entry name" value="DNA_BRE_C"/>
    <property type="match status" value="1"/>
</dbReference>
<dbReference type="Gene3D" id="1.10.150.130">
    <property type="match status" value="1"/>
</dbReference>
<reference evidence="4" key="1">
    <citation type="submission" date="2022-01" db="EMBL/GenBank/DDBJ databases">
        <title>Genome-Based Taxonomic Classification of the Phylum Actinobacteria.</title>
        <authorList>
            <person name="Gao Y."/>
        </authorList>
    </citation>
    <scope>NUCLEOTIDE SEQUENCE</scope>
    <source>
        <strain evidence="4">KLBMP 8922</strain>
    </source>
</reference>
<dbReference type="GO" id="GO:0015074">
    <property type="term" value="P:DNA integration"/>
    <property type="evidence" value="ECO:0007669"/>
    <property type="project" value="InterPro"/>
</dbReference>
<dbReference type="PANTHER" id="PTHR30349:SF81">
    <property type="entry name" value="TYROSINE RECOMBINASE XERC"/>
    <property type="match status" value="1"/>
</dbReference>
<organism evidence="4 5">
    <name type="scientific">Yinghuangia soli</name>
    <dbReference type="NCBI Taxonomy" id="2908204"/>
    <lineage>
        <taxon>Bacteria</taxon>
        <taxon>Bacillati</taxon>
        <taxon>Actinomycetota</taxon>
        <taxon>Actinomycetes</taxon>
        <taxon>Kitasatosporales</taxon>
        <taxon>Streptomycetaceae</taxon>
        <taxon>Yinghuangia</taxon>
    </lineage>
</organism>
<evidence type="ECO:0000256" key="2">
    <source>
        <dbReference type="ARBA" id="ARBA00023172"/>
    </source>
</evidence>
<evidence type="ECO:0000256" key="1">
    <source>
        <dbReference type="ARBA" id="ARBA00023125"/>
    </source>
</evidence>
<evidence type="ECO:0000313" key="5">
    <source>
        <dbReference type="Proteomes" id="UP001165378"/>
    </source>
</evidence>
<dbReference type="InterPro" id="IPR002104">
    <property type="entry name" value="Integrase_catalytic"/>
</dbReference>
<feature type="domain" description="Tyr recombinase" evidence="3">
    <location>
        <begin position="194"/>
        <end position="374"/>
    </location>
</feature>
<dbReference type="Proteomes" id="UP001165378">
    <property type="component" value="Unassembled WGS sequence"/>
</dbReference>
<protein>
    <submittedName>
        <fullName evidence="4">Site-specific integrase</fullName>
    </submittedName>
</protein>